<dbReference type="PANTHER" id="PTHR43597:SF5">
    <property type="entry name" value="SUFE-LIKE PROTEIN 2, CHLOROPLASTIC"/>
    <property type="match status" value="1"/>
</dbReference>
<keyword evidence="3" id="KW-0808">Transferase</keyword>
<reference evidence="4" key="1">
    <citation type="journal article" date="2019" name="Int. J. Syst. Evol. Microbiol.">
        <title>The Global Catalogue of Microorganisms (GCM) 10K type strain sequencing project: providing services to taxonomists for standard genome sequencing and annotation.</title>
        <authorList>
            <consortium name="The Broad Institute Genomics Platform"/>
            <consortium name="The Broad Institute Genome Sequencing Center for Infectious Disease"/>
            <person name="Wu L."/>
            <person name="Ma J."/>
        </authorList>
    </citation>
    <scope>NUCLEOTIDE SEQUENCE [LARGE SCALE GENOMIC DNA]</scope>
    <source>
        <strain evidence="4">CCUG 54939</strain>
    </source>
</reference>
<dbReference type="GO" id="GO:0031071">
    <property type="term" value="F:cysteine desulfurase activity"/>
    <property type="evidence" value="ECO:0007669"/>
    <property type="project" value="UniProtKB-EC"/>
</dbReference>
<feature type="domain" description="Fe-S metabolism associated" evidence="2">
    <location>
        <begin position="26"/>
        <end position="145"/>
    </location>
</feature>
<dbReference type="PANTHER" id="PTHR43597">
    <property type="entry name" value="SULFUR ACCEPTOR PROTEIN CSDE"/>
    <property type="match status" value="1"/>
</dbReference>
<protein>
    <submittedName>
        <fullName evidence="3">Cysteine desulfurase sulfur acceptor subunit CsdE</fullName>
        <ecNumber evidence="3">2.8.1.7</ecNumber>
    </submittedName>
</protein>
<dbReference type="NCBIfam" id="TIGR03391">
    <property type="entry name" value="FeS_syn_CsdE"/>
    <property type="match status" value="1"/>
</dbReference>
<dbReference type="RefSeq" id="WP_377151926.1">
    <property type="nucleotide sequence ID" value="NZ_JBHSAF010000007.1"/>
</dbReference>
<name>A0ABV8CNP2_9GAMM</name>
<comment type="caution">
    <text evidence="3">The sequence shown here is derived from an EMBL/GenBank/DDBJ whole genome shotgun (WGS) entry which is preliminary data.</text>
</comment>
<dbReference type="Gene3D" id="3.90.1010.10">
    <property type="match status" value="1"/>
</dbReference>
<dbReference type="InterPro" id="IPR003808">
    <property type="entry name" value="Fe-S_metab-assoc_dom"/>
</dbReference>
<evidence type="ECO:0000256" key="1">
    <source>
        <dbReference type="ARBA" id="ARBA00010282"/>
    </source>
</evidence>
<organism evidence="3 4">
    <name type="scientific">Pseudaeromonas sharmana</name>
    <dbReference type="NCBI Taxonomy" id="328412"/>
    <lineage>
        <taxon>Bacteria</taxon>
        <taxon>Pseudomonadati</taxon>
        <taxon>Pseudomonadota</taxon>
        <taxon>Gammaproteobacteria</taxon>
        <taxon>Aeromonadales</taxon>
        <taxon>Aeromonadaceae</taxon>
        <taxon>Pseudaeromonas</taxon>
    </lineage>
</organism>
<evidence type="ECO:0000313" key="4">
    <source>
        <dbReference type="Proteomes" id="UP001595692"/>
    </source>
</evidence>
<keyword evidence="4" id="KW-1185">Reference proteome</keyword>
<evidence type="ECO:0000313" key="3">
    <source>
        <dbReference type="EMBL" id="MFC3913549.1"/>
    </source>
</evidence>
<dbReference type="EC" id="2.8.1.7" evidence="3"/>
<gene>
    <name evidence="3" type="primary">csdE</name>
    <name evidence="3" type="ORF">ACFOSS_08730</name>
</gene>
<sequence>MTDHTAFLRQHPLGQADLNADSVLARFRQAGAWEARYRELILLGKQLPAIPLDWRGEEQELAGCESQVWLLGEQDDEGIWHFAADSEARIVRGLLAVVLAALNHHSAAAIQQFDIEAYFDALQLAKHLSPSRGNGLRAMVDAIRERVSAATDIT</sequence>
<dbReference type="Pfam" id="PF02657">
    <property type="entry name" value="SufE"/>
    <property type="match status" value="1"/>
</dbReference>
<accession>A0ABV8CNP2</accession>
<comment type="similarity">
    <text evidence="1">Belongs to the SufE family.</text>
</comment>
<dbReference type="SUPFAM" id="SSF82649">
    <property type="entry name" value="SufE/NifU"/>
    <property type="match status" value="1"/>
</dbReference>
<evidence type="ECO:0000259" key="2">
    <source>
        <dbReference type="Pfam" id="PF02657"/>
    </source>
</evidence>
<proteinExistence type="inferred from homology"/>
<dbReference type="EMBL" id="JBHSAF010000007">
    <property type="protein sequence ID" value="MFC3913549.1"/>
    <property type="molecule type" value="Genomic_DNA"/>
</dbReference>
<dbReference type="InterPro" id="IPR017763">
    <property type="entry name" value="Cysteine_desulfurase_CsdE"/>
</dbReference>
<dbReference type="Proteomes" id="UP001595692">
    <property type="component" value="Unassembled WGS sequence"/>
</dbReference>